<accession>N1VUZ8</accession>
<dbReference type="EMBL" id="AOGW02000011">
    <property type="protein sequence ID" value="EMY60812.1"/>
    <property type="molecule type" value="Genomic_DNA"/>
</dbReference>
<dbReference type="OrthoDB" id="345951at2"/>
<gene>
    <name evidence="1" type="ORF">LEP1GSC203_0676</name>
</gene>
<evidence type="ECO:0000313" key="1">
    <source>
        <dbReference type="EMBL" id="EMY60812.1"/>
    </source>
</evidence>
<dbReference type="RefSeq" id="WP_002974672.1">
    <property type="nucleotide sequence ID" value="NZ_AOGW02000011.1"/>
</dbReference>
<sequence length="383" mass="44177">MLRIEFIKKLSFTALLIAGIRSQVGGEPTKDVTSPSKFGLNFFPIYPMAQTEEIITSIVSKIYQTGMELDFFLNLFTEELKTRFPFEENTKVSNYKQLYSASIRCEVAHKLVVTLVRVWQNLCLQFGLEFYGREELEADSIQIQNSILSFGNRFAIGDKPQFFRGTGEISDWNSNQVSFLVPWFGQEKTESILIDSYPIDIEEVWKSFENSGNTTDYNQSVVSEILEFTDRLIEKMVYFSAKLHQYSVRFYYLEFVQNEFEKIQRTKIQKKKIKTKDDYFWVRSISLESAIKSIKERAFHMQSGVYHPLDRQNQQMTVSSLIRVIDQISSAAGGGKDVCKRLKLANDFGGILTVSTANTASHALPVLEDAIRTLQKERKLYFP</sequence>
<reference evidence="1" key="1">
    <citation type="submission" date="2013-03" db="EMBL/GenBank/DDBJ databases">
        <authorList>
            <person name="Harkins D.M."/>
            <person name="Durkin A.S."/>
            <person name="Brinkac L.M."/>
            <person name="Haft D.H."/>
            <person name="Selengut J.D."/>
            <person name="Sanka R."/>
            <person name="DePew J."/>
            <person name="Purushe J."/>
            <person name="Hartskeerl R.A."/>
            <person name="Ahmed A."/>
            <person name="van der Linden H."/>
            <person name="Goris M.G.A."/>
            <person name="Vinetz J.M."/>
            <person name="Sutton G.G."/>
            <person name="Nierman W.C."/>
            <person name="Fouts D.E."/>
        </authorList>
    </citation>
    <scope>NUCLEOTIDE SEQUENCE [LARGE SCALE GENOMIC DNA]</scope>
    <source>
        <strain evidence="1">LT 11-33</strain>
    </source>
</reference>
<comment type="caution">
    <text evidence="1">The sequence shown here is derived from an EMBL/GenBank/DDBJ whole genome shotgun (WGS) entry which is preliminary data.</text>
</comment>
<name>N1VUZ8_9LEPT</name>
<keyword evidence="2" id="KW-1185">Reference proteome</keyword>
<dbReference type="Proteomes" id="UP000012371">
    <property type="component" value="Unassembled WGS sequence"/>
</dbReference>
<dbReference type="AlphaFoldDB" id="N1VUZ8"/>
<organism evidence="1 2">
    <name type="scientific">Leptospira terpstrae serovar Hualin str. LT 11-33 = ATCC 700639</name>
    <dbReference type="NCBI Taxonomy" id="1257025"/>
    <lineage>
        <taxon>Bacteria</taxon>
        <taxon>Pseudomonadati</taxon>
        <taxon>Spirochaetota</taxon>
        <taxon>Spirochaetia</taxon>
        <taxon>Leptospirales</taxon>
        <taxon>Leptospiraceae</taxon>
        <taxon>Leptospira</taxon>
    </lineage>
</organism>
<dbReference type="STRING" id="1257025.LEP1GSC203_0676"/>
<evidence type="ECO:0000313" key="2">
    <source>
        <dbReference type="Proteomes" id="UP000012371"/>
    </source>
</evidence>
<protein>
    <submittedName>
        <fullName evidence="1">Uncharacterized protein</fullName>
    </submittedName>
</protein>
<proteinExistence type="predicted"/>